<keyword evidence="1" id="KW-0143">Chaperone</keyword>
<dbReference type="GO" id="GO:0005524">
    <property type="term" value="F:ATP binding"/>
    <property type="evidence" value="ECO:0007669"/>
    <property type="project" value="InterPro"/>
</dbReference>
<dbReference type="SUPFAM" id="SSF50129">
    <property type="entry name" value="GroES-like"/>
    <property type="match status" value="1"/>
</dbReference>
<dbReference type="SMART" id="SM00883">
    <property type="entry name" value="Cpn10"/>
    <property type="match status" value="1"/>
</dbReference>
<reference evidence="2" key="1">
    <citation type="submission" date="2020-03" db="EMBL/GenBank/DDBJ databases">
        <title>The deep terrestrial virosphere.</title>
        <authorList>
            <person name="Holmfeldt K."/>
            <person name="Nilsson E."/>
            <person name="Simone D."/>
            <person name="Lopez-Fernandez M."/>
            <person name="Wu X."/>
            <person name="de Brujin I."/>
            <person name="Lundin D."/>
            <person name="Andersson A."/>
            <person name="Bertilsson S."/>
            <person name="Dopson M."/>
        </authorList>
    </citation>
    <scope>NUCLEOTIDE SEQUENCE</scope>
    <source>
        <strain evidence="2">TM448A02194</strain>
    </source>
</reference>
<dbReference type="Pfam" id="PF00166">
    <property type="entry name" value="Cpn10"/>
    <property type="match status" value="1"/>
</dbReference>
<dbReference type="Gene3D" id="2.30.33.40">
    <property type="entry name" value="GroES chaperonin"/>
    <property type="match status" value="1"/>
</dbReference>
<evidence type="ECO:0000313" key="2">
    <source>
        <dbReference type="EMBL" id="QJA51538.1"/>
    </source>
</evidence>
<dbReference type="InterPro" id="IPR037124">
    <property type="entry name" value="Chaperonin_GroES_sf"/>
</dbReference>
<dbReference type="GO" id="GO:0044183">
    <property type="term" value="F:protein folding chaperone"/>
    <property type="evidence" value="ECO:0007669"/>
    <property type="project" value="InterPro"/>
</dbReference>
<dbReference type="InterPro" id="IPR020818">
    <property type="entry name" value="Chaperonin_GroES"/>
</dbReference>
<dbReference type="AlphaFoldDB" id="A0A6H1ZVJ6"/>
<proteinExistence type="predicted"/>
<accession>A0A6H1ZVJ6</accession>
<gene>
    <name evidence="2" type="ORF">TM448A02194_0006</name>
</gene>
<evidence type="ECO:0000256" key="1">
    <source>
        <dbReference type="ARBA" id="ARBA00023186"/>
    </source>
</evidence>
<name>A0A6H1ZVJ6_9ZZZZ</name>
<dbReference type="EMBL" id="MT144271">
    <property type="protein sequence ID" value="QJA51538.1"/>
    <property type="molecule type" value="Genomic_DNA"/>
</dbReference>
<sequence>MDGKIRPINRHVALRVLTPDEKKTGLLVVPDRGLPDDLKCEVTAVADDVEDIQVGDVVLVPRSMNRYDAAVILIEEEEVLCKFEN</sequence>
<protein>
    <submittedName>
        <fullName evidence="2">Putative chaperonin</fullName>
    </submittedName>
</protein>
<organism evidence="2">
    <name type="scientific">viral metagenome</name>
    <dbReference type="NCBI Taxonomy" id="1070528"/>
    <lineage>
        <taxon>unclassified sequences</taxon>
        <taxon>metagenomes</taxon>
        <taxon>organismal metagenomes</taxon>
    </lineage>
</organism>
<dbReference type="InterPro" id="IPR011032">
    <property type="entry name" value="GroES-like_sf"/>
</dbReference>